<name>A0A2G1BX30_9FLAO</name>
<protein>
    <submittedName>
        <fullName evidence="1">Uncharacterized protein</fullName>
    </submittedName>
</protein>
<dbReference type="EMBL" id="PDUU01000003">
    <property type="protein sequence ID" value="PHN98439.1"/>
    <property type="molecule type" value="Genomic_DNA"/>
</dbReference>
<evidence type="ECO:0000313" key="2">
    <source>
        <dbReference type="Proteomes" id="UP000222163"/>
    </source>
</evidence>
<reference evidence="1 2" key="1">
    <citation type="journal article" date="2016" name="Nat. Commun.">
        <title>Microbial interactions lead to rapid micro-scale successions on model marine particles.</title>
        <authorList>
            <person name="Datta M.S."/>
            <person name="Sliwerska E."/>
            <person name="Gore J."/>
            <person name="Polz M.F."/>
            <person name="Cordero O.X."/>
        </authorList>
    </citation>
    <scope>NUCLEOTIDE SEQUENCE [LARGE SCALE GENOMIC DNA]</scope>
    <source>
        <strain evidence="1 2">4G03</strain>
    </source>
</reference>
<comment type="caution">
    <text evidence="1">The sequence shown here is derived from an EMBL/GenBank/DDBJ whole genome shotgun (WGS) entry which is preliminary data.</text>
</comment>
<dbReference type="Proteomes" id="UP000222163">
    <property type="component" value="Unassembled WGS sequence"/>
</dbReference>
<dbReference type="AlphaFoldDB" id="A0A2G1BX30"/>
<evidence type="ECO:0000313" key="1">
    <source>
        <dbReference type="EMBL" id="PHN98439.1"/>
    </source>
</evidence>
<sequence>MKNVSYFVLVDITVNLFIYTLKTPLYNQKGVIRVLYCSFIFIAKLTCFGKKEIYSNFYSFLLALAKIKQNKKTYKMYGLK</sequence>
<accession>A0A2G1BX30</accession>
<organism evidence="1 2">
    <name type="scientific">Tenacibaculum discolor</name>
    <dbReference type="NCBI Taxonomy" id="361581"/>
    <lineage>
        <taxon>Bacteria</taxon>
        <taxon>Pseudomonadati</taxon>
        <taxon>Bacteroidota</taxon>
        <taxon>Flavobacteriia</taxon>
        <taxon>Flavobacteriales</taxon>
        <taxon>Flavobacteriaceae</taxon>
        <taxon>Tenacibaculum</taxon>
    </lineage>
</organism>
<proteinExistence type="predicted"/>
<gene>
    <name evidence="1" type="ORF">CSC81_02810</name>
</gene>